<keyword evidence="3 7" id="KW-0378">Hydrolase</keyword>
<gene>
    <name evidence="10" type="primary">CSON009500</name>
</gene>
<name>A0A336M082_CULSO</name>
<dbReference type="VEuPathDB" id="VectorBase:CSON009500"/>
<comment type="similarity">
    <text evidence="1 7">Belongs to the AB hydrolase superfamily. Lipase family.</text>
</comment>
<evidence type="ECO:0000256" key="7">
    <source>
        <dbReference type="PIRNR" id="PIRNR000862"/>
    </source>
</evidence>
<dbReference type="GO" id="GO:0016042">
    <property type="term" value="P:lipid catabolic process"/>
    <property type="evidence" value="ECO:0007669"/>
    <property type="project" value="UniProtKB-KW"/>
</dbReference>
<dbReference type="FunFam" id="3.40.50.1820:FF:000057">
    <property type="entry name" value="Lipase"/>
    <property type="match status" value="1"/>
</dbReference>
<dbReference type="OMA" id="PGMETIC"/>
<dbReference type="GO" id="GO:0016788">
    <property type="term" value="F:hydrolase activity, acting on ester bonds"/>
    <property type="evidence" value="ECO:0007669"/>
    <property type="project" value="InterPro"/>
</dbReference>
<dbReference type="Pfam" id="PF04083">
    <property type="entry name" value="Abhydro_lipase"/>
    <property type="match status" value="1"/>
</dbReference>
<dbReference type="InterPro" id="IPR006693">
    <property type="entry name" value="AB_hydrolase_lipase"/>
</dbReference>
<evidence type="ECO:0000256" key="2">
    <source>
        <dbReference type="ARBA" id="ARBA00022729"/>
    </source>
</evidence>
<evidence type="ECO:0000256" key="4">
    <source>
        <dbReference type="ARBA" id="ARBA00022963"/>
    </source>
</evidence>
<feature type="active site" description="Charge relay system" evidence="8">
    <location>
        <position position="330"/>
    </location>
</feature>
<proteinExistence type="inferred from homology"/>
<accession>A0A336M082</accession>
<dbReference type="Gene3D" id="3.40.50.1820">
    <property type="entry name" value="alpha/beta hydrolase"/>
    <property type="match status" value="1"/>
</dbReference>
<keyword evidence="5" id="KW-0443">Lipid metabolism</keyword>
<sequence>MLFGDILYHFYTLMNINFNPVGYQSDPVAELIQASGYPVAKHQIITDDGYILKVHRIPQQNHYHKPVLLVHALSASGGQWVVNGNKSLAFMLSNSGYDVWILHVRGTSYSLKHKYLSSNNPRFWDFSWHEIGVYDVSCTIDHILRVTGSDKIHYVGHSQGPTVLFALLSMKPEYNDKLATAFLLQPAALVHSAYPMFKDVIQNIVQISIERNFKKVQLQNTVSTFLAKNLCSEKPFSVLCTDLGLIFLGGDTGQIVDKHKAIHLLLRYVYDNVSIKQLIHYGQVHGSRRFQMYDYGPLINRNIYNGSSVPPEYDLTAVRIPSFIMYGTKDTLTTETDIKQIMKKLPNVQEVIRLPWNHGDIILGKDSDKLHSRIIKSMLKYE</sequence>
<feature type="active site" description="Charge relay system" evidence="8">
    <location>
        <position position="358"/>
    </location>
</feature>
<evidence type="ECO:0000259" key="9">
    <source>
        <dbReference type="Pfam" id="PF04083"/>
    </source>
</evidence>
<protein>
    <recommendedName>
        <fullName evidence="7">Lipase</fullName>
    </recommendedName>
</protein>
<dbReference type="SUPFAM" id="SSF53474">
    <property type="entry name" value="alpha/beta-Hydrolases"/>
    <property type="match status" value="1"/>
</dbReference>
<keyword evidence="2" id="KW-0732">Signal</keyword>
<dbReference type="PANTHER" id="PTHR11005">
    <property type="entry name" value="LYSOSOMAL ACID LIPASE-RELATED"/>
    <property type="match status" value="1"/>
</dbReference>
<keyword evidence="6" id="KW-0325">Glycoprotein</keyword>
<dbReference type="InterPro" id="IPR025483">
    <property type="entry name" value="Lipase_euk"/>
</dbReference>
<keyword evidence="4 7" id="KW-0442">Lipid degradation</keyword>
<evidence type="ECO:0000256" key="3">
    <source>
        <dbReference type="ARBA" id="ARBA00022801"/>
    </source>
</evidence>
<dbReference type="PIRSF" id="PIRSF000862">
    <property type="entry name" value="Steryl_ester_lip"/>
    <property type="match status" value="1"/>
</dbReference>
<reference evidence="10" key="1">
    <citation type="submission" date="2018-07" db="EMBL/GenBank/DDBJ databases">
        <authorList>
            <person name="Quirk P.G."/>
            <person name="Krulwich T.A."/>
        </authorList>
    </citation>
    <scope>NUCLEOTIDE SEQUENCE</scope>
</reference>
<evidence type="ECO:0000313" key="10">
    <source>
        <dbReference type="EMBL" id="SSX23736.1"/>
    </source>
</evidence>
<dbReference type="InterPro" id="IPR029058">
    <property type="entry name" value="AB_hydrolase_fold"/>
</dbReference>
<evidence type="ECO:0000256" key="5">
    <source>
        <dbReference type="ARBA" id="ARBA00023098"/>
    </source>
</evidence>
<feature type="domain" description="Partial AB-hydrolase lipase" evidence="9">
    <location>
        <begin position="28"/>
        <end position="84"/>
    </location>
</feature>
<evidence type="ECO:0000256" key="1">
    <source>
        <dbReference type="ARBA" id="ARBA00010701"/>
    </source>
</evidence>
<dbReference type="EMBL" id="UFQT01000377">
    <property type="protein sequence ID" value="SSX23736.1"/>
    <property type="molecule type" value="Genomic_DNA"/>
</dbReference>
<organism evidence="10">
    <name type="scientific">Culicoides sonorensis</name>
    <name type="common">Biting midge</name>
    <dbReference type="NCBI Taxonomy" id="179676"/>
    <lineage>
        <taxon>Eukaryota</taxon>
        <taxon>Metazoa</taxon>
        <taxon>Ecdysozoa</taxon>
        <taxon>Arthropoda</taxon>
        <taxon>Hexapoda</taxon>
        <taxon>Insecta</taxon>
        <taxon>Pterygota</taxon>
        <taxon>Neoptera</taxon>
        <taxon>Endopterygota</taxon>
        <taxon>Diptera</taxon>
        <taxon>Nematocera</taxon>
        <taxon>Chironomoidea</taxon>
        <taxon>Ceratopogonidae</taxon>
        <taxon>Ceratopogoninae</taxon>
        <taxon>Culicoides</taxon>
        <taxon>Monoculicoides</taxon>
    </lineage>
</organism>
<evidence type="ECO:0000256" key="8">
    <source>
        <dbReference type="PIRSR" id="PIRSR000862-1"/>
    </source>
</evidence>
<evidence type="ECO:0000256" key="6">
    <source>
        <dbReference type="ARBA" id="ARBA00023180"/>
    </source>
</evidence>
<feature type="active site" description="Nucleophile" evidence="8">
    <location>
        <position position="158"/>
    </location>
</feature>
<dbReference type="AlphaFoldDB" id="A0A336M082"/>